<comment type="catalytic activity">
    <reaction evidence="1">
        <text>ATP + protein L-histidine = ADP + protein N-phospho-L-histidine.</text>
        <dbReference type="EC" id="2.7.13.3"/>
    </reaction>
</comment>
<evidence type="ECO:0000259" key="8">
    <source>
        <dbReference type="PROSITE" id="PS50109"/>
    </source>
</evidence>
<protein>
    <recommendedName>
        <fullName evidence="2">histidine kinase</fullName>
        <ecNumber evidence="2">2.7.13.3</ecNumber>
    </recommendedName>
</protein>
<keyword evidence="7" id="KW-0067">ATP-binding</keyword>
<evidence type="ECO:0000256" key="1">
    <source>
        <dbReference type="ARBA" id="ARBA00000085"/>
    </source>
</evidence>
<organism evidence="9 10">
    <name type="scientific">Hyphomonas chukchiensis</name>
    <dbReference type="NCBI Taxonomy" id="1280947"/>
    <lineage>
        <taxon>Bacteria</taxon>
        <taxon>Pseudomonadati</taxon>
        <taxon>Pseudomonadota</taxon>
        <taxon>Alphaproteobacteria</taxon>
        <taxon>Hyphomonadales</taxon>
        <taxon>Hyphomonadaceae</taxon>
        <taxon>Hyphomonas</taxon>
    </lineage>
</organism>
<dbReference type="InterPro" id="IPR036890">
    <property type="entry name" value="HATPase_C_sf"/>
</dbReference>
<feature type="domain" description="Histidine kinase" evidence="8">
    <location>
        <begin position="58"/>
        <end position="247"/>
    </location>
</feature>
<dbReference type="EMBL" id="AWFG01000001">
    <property type="protein sequence ID" value="KCZ60893.1"/>
    <property type="molecule type" value="Genomic_DNA"/>
</dbReference>
<sequence length="247" mass="26953">MHFSWANSQVGISAGAIGTKTPRLGRIGKLELFQLSQLRVELEKSHEQILHLEALLREADHRIKNSLQVASSLLKAEARRSVSDELRDALISAASRVSAISMVHDALQGSGGESLLDVSHLMERMCHSMQDLCEGKAEIHLDLGETLPALPVIFARPLMLLVNEIIMNALRHAFPPDRLGTISVSLERDGHDIIVVVKDDGVGMTITEAGHAGFGTRLIEMMTRQIDGELVRDITSGTCFTLTAPLP</sequence>
<dbReference type="Gene3D" id="3.30.450.20">
    <property type="entry name" value="PAS domain"/>
    <property type="match status" value="1"/>
</dbReference>
<dbReference type="AlphaFoldDB" id="A0A062UG00"/>
<dbReference type="STRING" id="1280947.HY30_00740"/>
<evidence type="ECO:0000256" key="3">
    <source>
        <dbReference type="ARBA" id="ARBA00022553"/>
    </source>
</evidence>
<dbReference type="Pfam" id="PF02518">
    <property type="entry name" value="HATPase_c"/>
    <property type="match status" value="1"/>
</dbReference>
<dbReference type="SMART" id="SM00387">
    <property type="entry name" value="HATPase_c"/>
    <property type="match status" value="1"/>
</dbReference>
<dbReference type="PANTHER" id="PTHR41523:SF8">
    <property type="entry name" value="ETHYLENE RESPONSE SENSOR PROTEIN"/>
    <property type="match status" value="1"/>
</dbReference>
<keyword evidence="6" id="KW-0418">Kinase</keyword>
<dbReference type="GO" id="GO:0004673">
    <property type="term" value="F:protein histidine kinase activity"/>
    <property type="evidence" value="ECO:0007669"/>
    <property type="project" value="UniProtKB-EC"/>
</dbReference>
<keyword evidence="5" id="KW-0547">Nucleotide-binding</keyword>
<evidence type="ECO:0000256" key="2">
    <source>
        <dbReference type="ARBA" id="ARBA00012438"/>
    </source>
</evidence>
<evidence type="ECO:0000313" key="9">
    <source>
        <dbReference type="EMBL" id="KCZ60893.1"/>
    </source>
</evidence>
<dbReference type="eggNOG" id="COG3920">
    <property type="taxonomic scope" value="Bacteria"/>
</dbReference>
<reference evidence="9 10" key="1">
    <citation type="journal article" date="2014" name="Antonie Van Leeuwenhoek">
        <title>Hyphomonas beringensis sp. nov. and Hyphomonas chukchiensis sp. nov., isolated from surface seawater of the Bering Sea and Chukchi Sea.</title>
        <authorList>
            <person name="Li C."/>
            <person name="Lai Q."/>
            <person name="Li G."/>
            <person name="Dong C."/>
            <person name="Wang J."/>
            <person name="Liao Y."/>
            <person name="Shao Z."/>
        </authorList>
    </citation>
    <scope>NUCLEOTIDE SEQUENCE [LARGE SCALE GENOMIC DNA]</scope>
    <source>
        <strain evidence="9 10">BH-BN04-4</strain>
    </source>
</reference>
<dbReference type="GO" id="GO:0005524">
    <property type="term" value="F:ATP binding"/>
    <property type="evidence" value="ECO:0007669"/>
    <property type="project" value="UniProtKB-KW"/>
</dbReference>
<dbReference type="OrthoDB" id="9760752at2"/>
<dbReference type="RefSeq" id="WP_034735919.1">
    <property type="nucleotide sequence ID" value="NZ_AWFG01000001.1"/>
</dbReference>
<dbReference type="SUPFAM" id="SSF55874">
    <property type="entry name" value="ATPase domain of HSP90 chaperone/DNA topoisomerase II/histidine kinase"/>
    <property type="match status" value="1"/>
</dbReference>
<dbReference type="PROSITE" id="PS50109">
    <property type="entry name" value="HIS_KIN"/>
    <property type="match status" value="1"/>
</dbReference>
<gene>
    <name evidence="9" type="ORF">HY30_00740</name>
</gene>
<evidence type="ECO:0000256" key="7">
    <source>
        <dbReference type="ARBA" id="ARBA00022840"/>
    </source>
</evidence>
<keyword evidence="10" id="KW-1185">Reference proteome</keyword>
<evidence type="ECO:0000256" key="5">
    <source>
        <dbReference type="ARBA" id="ARBA00022741"/>
    </source>
</evidence>
<evidence type="ECO:0000256" key="4">
    <source>
        <dbReference type="ARBA" id="ARBA00022679"/>
    </source>
</evidence>
<comment type="caution">
    <text evidence="9">The sequence shown here is derived from an EMBL/GenBank/DDBJ whole genome shotgun (WGS) entry which is preliminary data.</text>
</comment>
<proteinExistence type="predicted"/>
<dbReference type="EC" id="2.7.13.3" evidence="2"/>
<dbReference type="InterPro" id="IPR005467">
    <property type="entry name" value="His_kinase_dom"/>
</dbReference>
<dbReference type="InterPro" id="IPR011495">
    <property type="entry name" value="Sig_transdc_His_kin_sub2_dim/P"/>
</dbReference>
<keyword evidence="3" id="KW-0597">Phosphoprotein</keyword>
<name>A0A062UG00_9PROT</name>
<dbReference type="Gene3D" id="3.30.565.10">
    <property type="entry name" value="Histidine kinase-like ATPase, C-terminal domain"/>
    <property type="match status" value="1"/>
</dbReference>
<dbReference type="PATRIC" id="fig|1280947.3.peg.143"/>
<evidence type="ECO:0000313" key="10">
    <source>
        <dbReference type="Proteomes" id="UP000027190"/>
    </source>
</evidence>
<evidence type="ECO:0000256" key="6">
    <source>
        <dbReference type="ARBA" id="ARBA00022777"/>
    </source>
</evidence>
<dbReference type="Proteomes" id="UP000027190">
    <property type="component" value="Unassembled WGS sequence"/>
</dbReference>
<accession>A0A062UG00</accession>
<dbReference type="InterPro" id="IPR003594">
    <property type="entry name" value="HATPase_dom"/>
</dbReference>
<keyword evidence="4" id="KW-0808">Transferase</keyword>
<dbReference type="Pfam" id="PF07568">
    <property type="entry name" value="HisKA_2"/>
    <property type="match status" value="1"/>
</dbReference>
<dbReference type="PANTHER" id="PTHR41523">
    <property type="entry name" value="TWO-COMPONENT SYSTEM SENSOR PROTEIN"/>
    <property type="match status" value="1"/>
</dbReference>